<evidence type="ECO:0000259" key="4">
    <source>
        <dbReference type="Pfam" id="PF13407"/>
    </source>
</evidence>
<dbReference type="AlphaFoldDB" id="A0A6L9UIW2"/>
<dbReference type="CDD" id="cd01536">
    <property type="entry name" value="PBP1_ABC_sugar_binding-like"/>
    <property type="match status" value="1"/>
</dbReference>
<organism evidence="5 6">
    <name type="scientific">Rhizobium lusitanum</name>
    <dbReference type="NCBI Taxonomy" id="293958"/>
    <lineage>
        <taxon>Bacteria</taxon>
        <taxon>Pseudomonadati</taxon>
        <taxon>Pseudomonadota</taxon>
        <taxon>Alphaproteobacteria</taxon>
        <taxon>Hyphomicrobiales</taxon>
        <taxon>Rhizobiaceae</taxon>
        <taxon>Rhizobium/Agrobacterium group</taxon>
        <taxon>Rhizobium</taxon>
    </lineage>
</organism>
<dbReference type="GO" id="GO:0030246">
    <property type="term" value="F:carbohydrate binding"/>
    <property type="evidence" value="ECO:0007669"/>
    <property type="project" value="UniProtKB-ARBA"/>
</dbReference>
<comment type="subcellular location">
    <subcellularLocation>
        <location evidence="1">Cell envelope</location>
    </subcellularLocation>
</comment>
<dbReference type="RefSeq" id="WP_163992891.1">
    <property type="nucleotide sequence ID" value="NZ_WUEY01000024.1"/>
</dbReference>
<dbReference type="SUPFAM" id="SSF53822">
    <property type="entry name" value="Periplasmic binding protein-like I"/>
    <property type="match status" value="1"/>
</dbReference>
<dbReference type="Proteomes" id="UP000483035">
    <property type="component" value="Unassembled WGS sequence"/>
</dbReference>
<dbReference type="EMBL" id="WUEY01000024">
    <property type="protein sequence ID" value="NEI74036.1"/>
    <property type="molecule type" value="Genomic_DNA"/>
</dbReference>
<dbReference type="PANTHER" id="PTHR46847">
    <property type="entry name" value="D-ALLOSE-BINDING PERIPLASMIC PROTEIN-RELATED"/>
    <property type="match status" value="1"/>
</dbReference>
<comment type="similarity">
    <text evidence="2">Belongs to the bacterial solute-binding protein 2 family.</text>
</comment>
<evidence type="ECO:0000313" key="5">
    <source>
        <dbReference type="EMBL" id="NEI74036.1"/>
    </source>
</evidence>
<dbReference type="InterPro" id="IPR028082">
    <property type="entry name" value="Peripla_BP_I"/>
</dbReference>
<evidence type="ECO:0000256" key="3">
    <source>
        <dbReference type="ARBA" id="ARBA00022729"/>
    </source>
</evidence>
<proteinExistence type="inferred from homology"/>
<gene>
    <name evidence="5" type="ORF">GR212_31235</name>
</gene>
<accession>A0A6L9UIW2</accession>
<feature type="domain" description="Periplasmic binding protein" evidence="4">
    <location>
        <begin position="56"/>
        <end position="309"/>
    </location>
</feature>
<comment type="caution">
    <text evidence="5">The sequence shown here is derived from an EMBL/GenBank/DDBJ whole genome shotgun (WGS) entry which is preliminary data.</text>
</comment>
<dbReference type="GO" id="GO:0030313">
    <property type="term" value="C:cell envelope"/>
    <property type="evidence" value="ECO:0007669"/>
    <property type="project" value="UniProtKB-SubCell"/>
</dbReference>
<name>A0A6L9UIW2_9HYPH</name>
<dbReference type="Gene3D" id="3.40.50.2300">
    <property type="match status" value="2"/>
</dbReference>
<evidence type="ECO:0000256" key="1">
    <source>
        <dbReference type="ARBA" id="ARBA00004196"/>
    </source>
</evidence>
<evidence type="ECO:0000313" key="6">
    <source>
        <dbReference type="Proteomes" id="UP000483035"/>
    </source>
</evidence>
<evidence type="ECO:0000256" key="2">
    <source>
        <dbReference type="ARBA" id="ARBA00007639"/>
    </source>
</evidence>
<dbReference type="PANTHER" id="PTHR46847:SF1">
    <property type="entry name" value="D-ALLOSE-BINDING PERIPLASMIC PROTEIN-RELATED"/>
    <property type="match status" value="1"/>
</dbReference>
<dbReference type="InterPro" id="IPR006311">
    <property type="entry name" value="TAT_signal"/>
</dbReference>
<protein>
    <submittedName>
        <fullName evidence="5">Substrate-binding domain-containing protein</fullName>
    </submittedName>
</protein>
<dbReference type="PROSITE" id="PS51318">
    <property type="entry name" value="TAT"/>
    <property type="match status" value="1"/>
</dbReference>
<keyword evidence="3" id="KW-0732">Signal</keyword>
<reference evidence="5 6" key="1">
    <citation type="submission" date="2019-12" db="EMBL/GenBank/DDBJ databases">
        <title>Rhizobium genotypes associated with high levels of biological nitrogen fixation by grain legumes in a temperate-maritime cropping system.</title>
        <authorList>
            <person name="Maluk M."/>
            <person name="Francesc Ferrando Molina F."/>
            <person name="Lopez Del Egido L."/>
            <person name="Lafos M."/>
            <person name="Langarica-Fuentes A."/>
            <person name="Gebre Yohannes G."/>
            <person name="Young M.W."/>
            <person name="Martin P."/>
            <person name="Gantlett R."/>
            <person name="Kenicer G."/>
            <person name="Hawes C."/>
            <person name="Begg G.S."/>
            <person name="Quilliam R.S."/>
            <person name="Squire G.R."/>
            <person name="Poole P.S."/>
            <person name="Young P.W."/>
            <person name="Iannetta P.M."/>
            <person name="James E.K."/>
        </authorList>
    </citation>
    <scope>NUCLEOTIDE SEQUENCE [LARGE SCALE GENOMIC DNA]</scope>
    <source>
        <strain evidence="5 6">JHI1118</strain>
    </source>
</reference>
<sequence length="353" mass="37991">MTDFNDNSNVPGLISLPKFGRRAFLGATAAIGAAAMTGLSITPARAAGKDPKDYHFGVAIPYSGQESYEHIIAGYKSAMDALGGSLTIVDSNWDMKKQADQIATLVSSAVDALIVLPIDPSGISNAVQAAVAKGVPTFCTDGYVLGTNAVSTSLHNHFGMGEVSARKLAEKLGGKGKIGILTLPQNESWAMRSMGMRFALRQYPDIEVVVEWPFDTTLKVTPRDAVDNMLTAHPDLNGIWAAWDQAAIEATLAVMAAQRNDMFVTGIDGGKQAFEYIQSGTPFFFTVAQSFYQEAYQSIYFAHEFLAGRQSPRLIVNKAYGVTQENLANREGGDIENWDQFGAADKLGWAMVA</sequence>
<dbReference type="InterPro" id="IPR025997">
    <property type="entry name" value="SBP_2_dom"/>
</dbReference>
<dbReference type="Pfam" id="PF13407">
    <property type="entry name" value="Peripla_BP_4"/>
    <property type="match status" value="1"/>
</dbReference>